<dbReference type="InterPro" id="IPR028098">
    <property type="entry name" value="Glyco_trans_4-like_N"/>
</dbReference>
<keyword evidence="4" id="KW-1185">Reference proteome</keyword>
<dbReference type="STRING" id="1400863.BN873_380055"/>
<evidence type="ECO:0000313" key="4">
    <source>
        <dbReference type="Proteomes" id="UP000035760"/>
    </source>
</evidence>
<accession>W6MDL5</accession>
<organism evidence="3 4">
    <name type="scientific">Candidatus Competibacter denitrificans Run_A_D11</name>
    <dbReference type="NCBI Taxonomy" id="1400863"/>
    <lineage>
        <taxon>Bacteria</taxon>
        <taxon>Pseudomonadati</taxon>
        <taxon>Pseudomonadota</taxon>
        <taxon>Gammaproteobacteria</taxon>
        <taxon>Candidatus Competibacteraceae</taxon>
        <taxon>Candidatus Competibacter</taxon>
    </lineage>
</organism>
<sequence length="388" mass="43028">MRIAMFTSESLHSIASGGLGVHVTELAAGLQRRGHDLYVITRRQENQNHYDWIDGVHYHRIDHGLSENDVECMDYMCKAMAHRFHEITSMVGKFEIVHAHDWLTANAMKYAMDGFSTPSVLTMHSTEYGRDGNVFYKGFARWVRDAEAAGCHNANIVIAVSHFLDDELCRIYHVPKEKIHVVHNGVNYHAFDGYINPAEVKSRYGIAPLAPTIFSPGRMTAQKGMDMLVEAVPMVLASYPKARFIISGEGPEKEMVMRRADEVGAAHAIVFLGHMPRWQYIDLMRACDIVAVPSRNEPFGIVVLEGWAAGKPVVVTTAGGPREFVWHNVNGFLVDANAGGMAHGIGSLLADHDHCRALGANGRLAVASQFNWDTMAAYTEGVYQVLAH</sequence>
<dbReference type="CDD" id="cd03801">
    <property type="entry name" value="GT4_PimA-like"/>
    <property type="match status" value="1"/>
</dbReference>
<protein>
    <submittedName>
        <fullName evidence="3">Glycosyltransferase</fullName>
    </submittedName>
</protein>
<dbReference type="PANTHER" id="PTHR12526:SF625">
    <property type="entry name" value="PHOSPHATIDYLINOSITOL GLYCAN-CLASS A"/>
    <property type="match status" value="1"/>
</dbReference>
<name>W6MDL5_9GAMM</name>
<dbReference type="GO" id="GO:0016757">
    <property type="term" value="F:glycosyltransferase activity"/>
    <property type="evidence" value="ECO:0007669"/>
    <property type="project" value="InterPro"/>
</dbReference>
<evidence type="ECO:0000259" key="1">
    <source>
        <dbReference type="Pfam" id="PF00534"/>
    </source>
</evidence>
<dbReference type="Pfam" id="PF13439">
    <property type="entry name" value="Glyco_transf_4"/>
    <property type="match status" value="1"/>
</dbReference>
<evidence type="ECO:0000313" key="3">
    <source>
        <dbReference type="EMBL" id="CDI03073.1"/>
    </source>
</evidence>
<dbReference type="PANTHER" id="PTHR12526">
    <property type="entry name" value="GLYCOSYLTRANSFERASE"/>
    <property type="match status" value="1"/>
</dbReference>
<evidence type="ECO:0000259" key="2">
    <source>
        <dbReference type="Pfam" id="PF13439"/>
    </source>
</evidence>
<dbReference type="EMBL" id="CBTJ020000045">
    <property type="protein sequence ID" value="CDI03073.1"/>
    <property type="molecule type" value="Genomic_DNA"/>
</dbReference>
<reference evidence="3" key="2">
    <citation type="submission" date="2014-03" db="EMBL/GenBank/DDBJ databases">
        <title>Candidatus Competibacter-lineage genomes retrieved from metagenomes reveal functional metabolic diversity.</title>
        <authorList>
            <person name="McIlroy S.J."/>
            <person name="Albertsen M."/>
            <person name="Andresen E.K."/>
            <person name="Saunders A.M."/>
            <person name="Kristiansen R."/>
            <person name="Stokholm-Bjerregaard M."/>
            <person name="Nielsen K.L."/>
            <person name="Nielsen P.H."/>
        </authorList>
    </citation>
    <scope>NUCLEOTIDE SEQUENCE</scope>
    <source>
        <strain evidence="3">Run_A_D11</strain>
    </source>
</reference>
<dbReference type="AlphaFoldDB" id="W6MDL5"/>
<dbReference type="RefSeq" id="WP_048673600.1">
    <property type="nucleotide sequence ID" value="NZ_CBTJ020000045.1"/>
</dbReference>
<gene>
    <name evidence="3" type="ORF">BN873_380055</name>
</gene>
<dbReference type="SUPFAM" id="SSF53756">
    <property type="entry name" value="UDP-Glycosyltransferase/glycogen phosphorylase"/>
    <property type="match status" value="1"/>
</dbReference>
<comment type="caution">
    <text evidence="3">The sequence shown here is derived from an EMBL/GenBank/DDBJ whole genome shotgun (WGS) entry which is preliminary data.</text>
</comment>
<dbReference type="Gene3D" id="3.40.50.2000">
    <property type="entry name" value="Glycogen Phosphorylase B"/>
    <property type="match status" value="2"/>
</dbReference>
<dbReference type="InterPro" id="IPR001296">
    <property type="entry name" value="Glyco_trans_1"/>
</dbReference>
<reference evidence="3" key="1">
    <citation type="submission" date="2013-07" db="EMBL/GenBank/DDBJ databases">
        <authorList>
            <person name="McIlroy S."/>
        </authorList>
    </citation>
    <scope>NUCLEOTIDE SEQUENCE [LARGE SCALE GENOMIC DNA]</scope>
    <source>
        <strain evidence="3">Run_A_D11</strain>
    </source>
</reference>
<dbReference type="GO" id="GO:1901135">
    <property type="term" value="P:carbohydrate derivative metabolic process"/>
    <property type="evidence" value="ECO:0007669"/>
    <property type="project" value="UniProtKB-ARBA"/>
</dbReference>
<feature type="domain" description="Glycosyl transferase family 1" evidence="1">
    <location>
        <begin position="210"/>
        <end position="363"/>
    </location>
</feature>
<dbReference type="Pfam" id="PF00534">
    <property type="entry name" value="Glycos_transf_1"/>
    <property type="match status" value="1"/>
</dbReference>
<feature type="domain" description="Glycosyltransferase subfamily 4-like N-terminal" evidence="2">
    <location>
        <begin position="17"/>
        <end position="187"/>
    </location>
</feature>
<dbReference type="Proteomes" id="UP000035760">
    <property type="component" value="Unassembled WGS sequence"/>
</dbReference>
<proteinExistence type="predicted"/>